<protein>
    <submittedName>
        <fullName evidence="2">Uncharacterized protein</fullName>
    </submittedName>
</protein>
<sequence length="472" mass="52677">MEERLPWYFCGGDVDFVTLLYSNRVYDSFYPETSTLLGLADLGCGASRPYNFPLCARLLLDGVIIFFLTSKVYSCGTGIGNGWNCRGSVRDGLGMWKAGLLGVGRVWAAFDRLRAGIDLFLSFADHCLLLFLHLVRSYRRMNCSKKIQPREVNNVKLDFEFTVECMTLAHFVGKPWLTYLGGNVCAKILSDPLQLGPRAKTLRQEVHFSYHTQLSDRQELLRSSRNLSQKMTPWHKEHSDGLRSQGSYLANPSSPLCKACTFGKVGSISFPTIPRSSKSDIGSYTVFLTRNKLIYKPECVGKKTHSCTTRNSRIAKDLPGTSRNPDRKTALKRTKNTPVASVRGAISHKSKLGFPQILEPCKSRQRKLSNGTKNVKILTSGARVFPARNKLIREPGCVGKITTPATTWNSRFADSIPRLTGIFTGKVHKNSSDTPTSGSHNSSRPNSDSRKLYTVGKRTSRAFLDDMLHDPF</sequence>
<reference evidence="2" key="1">
    <citation type="submission" date="2018-02" db="EMBL/GenBank/DDBJ databases">
        <authorList>
            <person name="Cohen D.B."/>
            <person name="Kent A.D."/>
        </authorList>
    </citation>
    <scope>NUCLEOTIDE SEQUENCE</scope>
</reference>
<dbReference type="EMBL" id="OIVN01000464">
    <property type="protein sequence ID" value="SPC80677.1"/>
    <property type="molecule type" value="Genomic_DNA"/>
</dbReference>
<feature type="region of interest" description="Disordered" evidence="1">
    <location>
        <begin position="426"/>
        <end position="451"/>
    </location>
</feature>
<feature type="compositionally biased region" description="Polar residues" evidence="1">
    <location>
        <begin position="432"/>
        <end position="446"/>
    </location>
</feature>
<accession>A0A2N9EPB8</accession>
<evidence type="ECO:0000256" key="1">
    <source>
        <dbReference type="SAM" id="MobiDB-lite"/>
    </source>
</evidence>
<evidence type="ECO:0000313" key="2">
    <source>
        <dbReference type="EMBL" id="SPC80677.1"/>
    </source>
</evidence>
<feature type="region of interest" description="Disordered" evidence="1">
    <location>
        <begin position="314"/>
        <end position="339"/>
    </location>
</feature>
<name>A0A2N9EPB8_FAGSY</name>
<proteinExistence type="predicted"/>
<organism evidence="2">
    <name type="scientific">Fagus sylvatica</name>
    <name type="common">Beechnut</name>
    <dbReference type="NCBI Taxonomy" id="28930"/>
    <lineage>
        <taxon>Eukaryota</taxon>
        <taxon>Viridiplantae</taxon>
        <taxon>Streptophyta</taxon>
        <taxon>Embryophyta</taxon>
        <taxon>Tracheophyta</taxon>
        <taxon>Spermatophyta</taxon>
        <taxon>Magnoliopsida</taxon>
        <taxon>eudicotyledons</taxon>
        <taxon>Gunneridae</taxon>
        <taxon>Pentapetalae</taxon>
        <taxon>rosids</taxon>
        <taxon>fabids</taxon>
        <taxon>Fagales</taxon>
        <taxon>Fagaceae</taxon>
        <taxon>Fagus</taxon>
    </lineage>
</organism>
<dbReference type="AlphaFoldDB" id="A0A2N9EPB8"/>
<gene>
    <name evidence="2" type="ORF">FSB_LOCUS8559</name>
</gene>